<dbReference type="GO" id="GO:0009117">
    <property type="term" value="P:nucleotide metabolic process"/>
    <property type="evidence" value="ECO:0007669"/>
    <property type="project" value="UniProtKB-KW"/>
</dbReference>
<dbReference type="SUPFAM" id="SSF52972">
    <property type="entry name" value="ITPase-like"/>
    <property type="match status" value="1"/>
</dbReference>
<evidence type="ECO:0000256" key="8">
    <source>
        <dbReference type="ARBA" id="ARBA00023080"/>
    </source>
</evidence>
<dbReference type="GO" id="GO:0035870">
    <property type="term" value="F:dITP diphosphatase activity"/>
    <property type="evidence" value="ECO:0007669"/>
    <property type="project" value="UniProtKB-UniRule"/>
</dbReference>
<comment type="similarity">
    <text evidence="2 13 14">Belongs to the HAM1 NTPase family.</text>
</comment>
<dbReference type="STRING" id="67003.A0A1X0P0N6"/>
<proteinExistence type="inferred from homology"/>
<dbReference type="NCBIfam" id="TIGR00042">
    <property type="entry name" value="RdgB/HAM1 family non-canonical purine NTP pyrophosphatase"/>
    <property type="match status" value="1"/>
</dbReference>
<dbReference type="CDD" id="cd00515">
    <property type="entry name" value="HAM1"/>
    <property type="match status" value="1"/>
</dbReference>
<sequence length="200" mass="21508">MTETIASEKAALPRLTLVTGNAGKLREVQACLAGHVDLESVALDLPELQSDTVAAVSRAKAQAAYALLRRPVLVEDTGLCLDALNGLPGPYIKWFLQRMGPTGLARLPSGFDTRSAQAVCVFTYCTGDEGDADGKVTQFVGCCEGSIVEIPRGKEGFGWDSIFQPNEGNGSTFAEMSMDEKNKISHRSKALILLKKHFCE</sequence>
<dbReference type="GO" id="GO:0009204">
    <property type="term" value="P:deoxyribonucleoside triphosphate catabolic process"/>
    <property type="evidence" value="ECO:0007669"/>
    <property type="project" value="UniProtKB-UniRule"/>
</dbReference>
<dbReference type="FunFam" id="3.90.950.10:FF:000003">
    <property type="entry name" value="Inosine triphosphate pyrophosphatase"/>
    <property type="match status" value="1"/>
</dbReference>
<evidence type="ECO:0000256" key="5">
    <source>
        <dbReference type="ARBA" id="ARBA00022741"/>
    </source>
</evidence>
<comment type="catalytic activity">
    <reaction evidence="10">
        <text>ITP + H2O = IMP + diphosphate + H(+)</text>
        <dbReference type="Rhea" id="RHEA:29399"/>
        <dbReference type="ChEBI" id="CHEBI:15377"/>
        <dbReference type="ChEBI" id="CHEBI:15378"/>
        <dbReference type="ChEBI" id="CHEBI:33019"/>
        <dbReference type="ChEBI" id="CHEBI:58053"/>
        <dbReference type="ChEBI" id="CHEBI:61402"/>
        <dbReference type="EC" id="3.6.1.66"/>
    </reaction>
    <physiologicalReaction direction="left-to-right" evidence="10">
        <dbReference type="Rhea" id="RHEA:29400"/>
    </physiologicalReaction>
</comment>
<dbReference type="GO" id="GO:0036220">
    <property type="term" value="F:ITP diphosphatase activity"/>
    <property type="evidence" value="ECO:0007669"/>
    <property type="project" value="UniProtKB-UniRule"/>
</dbReference>
<dbReference type="Gene3D" id="3.90.950.10">
    <property type="match status" value="1"/>
</dbReference>
<evidence type="ECO:0000256" key="12">
    <source>
        <dbReference type="ARBA" id="ARBA00093271"/>
    </source>
</evidence>
<comment type="function">
    <text evidence="9">Pyrophosphatase that hydrolyzes the non-canonical purine nucleotides inosine triphosphate (ITP), deoxyinosine triphosphate (dITP) as well as 2'-deoxy-N-6-hydroxylaminopurine triphosphate (dHAPTP) and xanthosine 5'-triphosphate (XTP) to their respective monophosphate derivatives. The enzyme does not distinguish between the deoxy- and ribose forms. Probably excludes non-canonical purines from RNA and DNA precursor pools, thus preventing their incorporation into RNA and DNA and avoiding chromosomal lesions.</text>
</comment>
<keyword evidence="8 13" id="KW-0546">Nucleotide metabolism</keyword>
<dbReference type="PANTHER" id="PTHR11067:SF9">
    <property type="entry name" value="INOSINE TRIPHOSPHATE PYROPHOSPHATASE"/>
    <property type="match status" value="1"/>
</dbReference>
<dbReference type="Proteomes" id="UP000192257">
    <property type="component" value="Unassembled WGS sequence"/>
</dbReference>
<dbReference type="AlphaFoldDB" id="A0A1X0P0N6"/>
<comment type="subunit">
    <text evidence="13">Homodimer.</text>
</comment>
<comment type="function">
    <text evidence="13">Pyrophosphatase that hydrolyzes non-canonical purine nucleotides such as inosine triphosphate (ITP), deoxyinosine triphosphate (dITP) or xanthosine 5'-triphosphate (XTP) to their respective monophosphate derivatives. The enzyme does not distinguish between the deoxy- and ribose forms. Probably excludes non-canonical purines from RNA and DNA precursor pools, thus preventing their incorporation into RNA and DNA and avoiding chromosomal lesions.</text>
</comment>
<feature type="binding site" evidence="13">
    <location>
        <position position="181"/>
    </location>
    <ligand>
        <name>ITP</name>
        <dbReference type="ChEBI" id="CHEBI:61402"/>
    </ligand>
</feature>
<dbReference type="VEuPathDB" id="TriTrypDB:TM35_000081990"/>
<evidence type="ECO:0000313" key="15">
    <source>
        <dbReference type="EMBL" id="ORC90401.1"/>
    </source>
</evidence>
<evidence type="ECO:0000256" key="4">
    <source>
        <dbReference type="ARBA" id="ARBA00022723"/>
    </source>
</evidence>
<keyword evidence="6 13" id="KW-0378">Hydrolase</keyword>
<comment type="catalytic activity">
    <reaction evidence="13">
        <text>XTP + H2O = XMP + diphosphate + H(+)</text>
        <dbReference type="Rhea" id="RHEA:28610"/>
        <dbReference type="ChEBI" id="CHEBI:15377"/>
        <dbReference type="ChEBI" id="CHEBI:15378"/>
        <dbReference type="ChEBI" id="CHEBI:33019"/>
        <dbReference type="ChEBI" id="CHEBI:57464"/>
        <dbReference type="ChEBI" id="CHEBI:61314"/>
        <dbReference type="EC" id="3.6.1.66"/>
    </reaction>
</comment>
<keyword evidence="4 13" id="KW-0479">Metal-binding</keyword>
<organism evidence="15 16">
    <name type="scientific">Trypanosoma theileri</name>
    <dbReference type="NCBI Taxonomy" id="67003"/>
    <lineage>
        <taxon>Eukaryota</taxon>
        <taxon>Discoba</taxon>
        <taxon>Euglenozoa</taxon>
        <taxon>Kinetoplastea</taxon>
        <taxon>Metakinetoplastina</taxon>
        <taxon>Trypanosomatida</taxon>
        <taxon>Trypanosomatidae</taxon>
        <taxon>Trypanosoma</taxon>
    </lineage>
</organism>
<evidence type="ECO:0000256" key="7">
    <source>
        <dbReference type="ARBA" id="ARBA00022842"/>
    </source>
</evidence>
<feature type="binding site" evidence="13">
    <location>
        <position position="60"/>
    </location>
    <ligand>
        <name>ITP</name>
        <dbReference type="ChEBI" id="CHEBI:61402"/>
    </ligand>
</feature>
<protein>
    <recommendedName>
        <fullName evidence="13">Inosine triphosphate pyrophosphatase</fullName>
        <shortName evidence="13">ITPase</shortName>
        <shortName evidence="13">Inosine triphosphatase</shortName>
        <ecNumber evidence="13">3.6.1.66</ecNumber>
    </recommendedName>
    <alternativeName>
        <fullName evidence="13">Non-canonical purine NTP pyrophosphatase</fullName>
    </alternativeName>
    <alternativeName>
        <fullName evidence="13">Non-standard purine NTP pyrophosphatase</fullName>
    </alternativeName>
    <alternativeName>
        <fullName evidence="13">Nucleoside-triphosphate diphosphatase</fullName>
    </alternativeName>
    <alternativeName>
        <fullName evidence="13">Nucleoside-triphosphate pyrophosphatase</fullName>
        <shortName evidence="13">NTPase</shortName>
    </alternativeName>
    <alternativeName>
        <fullName evidence="13">XTP/dITP diphosphatase</fullName>
    </alternativeName>
</protein>
<feature type="binding site" evidence="13">
    <location>
        <begin position="19"/>
        <end position="24"/>
    </location>
    <ligand>
        <name>ITP</name>
        <dbReference type="ChEBI" id="CHEBI:61402"/>
    </ligand>
</feature>
<reference evidence="15 16" key="1">
    <citation type="submission" date="2017-03" db="EMBL/GenBank/DDBJ databases">
        <title>An alternative strategy for trypanosome survival in the mammalian bloodstream revealed through genome and transcriptome analysis of the ubiquitous bovine parasite Trypanosoma (Megatrypanum) theileri.</title>
        <authorList>
            <person name="Kelly S."/>
            <person name="Ivens A."/>
            <person name="Mott A."/>
            <person name="O'Neill E."/>
            <person name="Emms D."/>
            <person name="Macleod O."/>
            <person name="Voorheis P."/>
            <person name="Matthews J."/>
            <person name="Matthews K."/>
            <person name="Carrington M."/>
        </authorList>
    </citation>
    <scope>NUCLEOTIDE SEQUENCE [LARGE SCALE GENOMIC DNA]</scope>
    <source>
        <strain evidence="15">Edinburgh</strain>
    </source>
</reference>
<comment type="catalytic activity">
    <reaction evidence="11">
        <text>dITP + H2O = dIMP + diphosphate + H(+)</text>
        <dbReference type="Rhea" id="RHEA:28342"/>
        <dbReference type="ChEBI" id="CHEBI:15377"/>
        <dbReference type="ChEBI" id="CHEBI:15378"/>
        <dbReference type="ChEBI" id="CHEBI:33019"/>
        <dbReference type="ChEBI" id="CHEBI:61194"/>
        <dbReference type="ChEBI" id="CHEBI:61382"/>
        <dbReference type="EC" id="3.6.1.66"/>
    </reaction>
    <physiologicalReaction direction="left-to-right" evidence="11">
        <dbReference type="Rhea" id="RHEA:28343"/>
    </physiologicalReaction>
</comment>
<feature type="binding site" evidence="13">
    <location>
        <begin position="76"/>
        <end position="77"/>
    </location>
    <ligand>
        <name>ITP</name>
        <dbReference type="ChEBI" id="CHEBI:61402"/>
    </ligand>
</feature>
<dbReference type="GeneID" id="39983844"/>
<evidence type="ECO:0000256" key="3">
    <source>
        <dbReference type="ARBA" id="ARBA00022490"/>
    </source>
</evidence>
<dbReference type="EC" id="3.6.1.66" evidence="13"/>
<keyword evidence="13" id="KW-0464">Manganese</keyword>
<comment type="catalytic activity">
    <reaction evidence="12">
        <text>N(6)-hydroxy-dATP + H2O = N(6)-hydroxy-dAMP + diphosphate + H(+)</text>
        <dbReference type="Rhea" id="RHEA:83971"/>
        <dbReference type="ChEBI" id="CHEBI:15377"/>
        <dbReference type="ChEBI" id="CHEBI:15378"/>
        <dbReference type="ChEBI" id="CHEBI:33019"/>
        <dbReference type="ChEBI" id="CHEBI:233529"/>
        <dbReference type="ChEBI" id="CHEBI:233530"/>
    </reaction>
    <physiologicalReaction direction="left-to-right" evidence="12">
        <dbReference type="Rhea" id="RHEA:83972"/>
    </physiologicalReaction>
</comment>
<evidence type="ECO:0000256" key="13">
    <source>
        <dbReference type="HAMAP-Rule" id="MF_03148"/>
    </source>
</evidence>
<dbReference type="GO" id="GO:0046872">
    <property type="term" value="F:metal ion binding"/>
    <property type="evidence" value="ECO:0007669"/>
    <property type="project" value="UniProtKB-KW"/>
</dbReference>
<evidence type="ECO:0000256" key="10">
    <source>
        <dbReference type="ARBA" id="ARBA00093218"/>
    </source>
</evidence>
<feature type="binding site" evidence="13">
    <location>
        <position position="76"/>
    </location>
    <ligand>
        <name>Mg(2+)</name>
        <dbReference type="ChEBI" id="CHEBI:18420"/>
    </ligand>
</feature>
<feature type="binding site" evidence="13">
    <location>
        <position position="47"/>
    </location>
    <ligand>
        <name>Mg(2+)</name>
        <dbReference type="ChEBI" id="CHEBI:18420"/>
    </ligand>
</feature>
<gene>
    <name evidence="15" type="ORF">TM35_000081990</name>
</gene>
<evidence type="ECO:0000256" key="9">
    <source>
        <dbReference type="ARBA" id="ARBA00054940"/>
    </source>
</evidence>
<dbReference type="GO" id="GO:0036222">
    <property type="term" value="F:XTP diphosphatase activity"/>
    <property type="evidence" value="ECO:0007669"/>
    <property type="project" value="UniProtKB-UniRule"/>
</dbReference>
<keyword evidence="16" id="KW-1185">Reference proteome</keyword>
<dbReference type="Pfam" id="PF01725">
    <property type="entry name" value="Ham1p_like"/>
    <property type="match status" value="1"/>
</dbReference>
<dbReference type="PANTHER" id="PTHR11067">
    <property type="entry name" value="INOSINE TRIPHOSPHATE PYROPHOSPHATASE/HAM1 PROTEIN"/>
    <property type="match status" value="1"/>
</dbReference>
<keyword evidence="7 13" id="KW-0460">Magnesium</keyword>
<comment type="caution">
    <text evidence="15">The sequence shown here is derived from an EMBL/GenBank/DDBJ whole genome shotgun (WGS) entry which is preliminary data.</text>
</comment>
<dbReference type="InterPro" id="IPR029001">
    <property type="entry name" value="ITPase-like_fam"/>
</dbReference>
<dbReference type="EMBL" id="NBCO01000008">
    <property type="protein sequence ID" value="ORC90401.1"/>
    <property type="molecule type" value="Genomic_DNA"/>
</dbReference>
<dbReference type="OrthoDB" id="6288734at2759"/>
<feature type="binding site" evidence="13">
    <location>
        <begin position="157"/>
        <end position="160"/>
    </location>
    <ligand>
        <name>ITP</name>
        <dbReference type="ChEBI" id="CHEBI:61402"/>
    </ligand>
</feature>
<comment type="cofactor">
    <cofactor evidence="13">
        <name>Mg(2+)</name>
        <dbReference type="ChEBI" id="CHEBI:18420"/>
    </cofactor>
    <cofactor evidence="13">
        <name>Mn(2+)</name>
        <dbReference type="ChEBI" id="CHEBI:29035"/>
    </cofactor>
    <text evidence="13">Binds 1 divalent metal cation per subunit; can use either Mg(2+) or Mn(2+).</text>
</comment>
<dbReference type="HAMAP" id="MF_03148">
    <property type="entry name" value="HAM1_NTPase"/>
    <property type="match status" value="1"/>
</dbReference>
<comment type="subcellular location">
    <subcellularLocation>
        <location evidence="1 13">Cytoplasm</location>
    </subcellularLocation>
</comment>
<dbReference type="InterPro" id="IPR002637">
    <property type="entry name" value="RdgB/HAM1"/>
</dbReference>
<dbReference type="GO" id="GO:0000166">
    <property type="term" value="F:nucleotide binding"/>
    <property type="evidence" value="ECO:0007669"/>
    <property type="project" value="UniProtKB-KW"/>
</dbReference>
<evidence type="ECO:0000256" key="2">
    <source>
        <dbReference type="ARBA" id="ARBA00008023"/>
    </source>
</evidence>
<feature type="binding site" evidence="13">
    <location>
        <begin position="186"/>
        <end position="187"/>
    </location>
    <ligand>
        <name>ITP</name>
        <dbReference type="ChEBI" id="CHEBI:61402"/>
    </ligand>
</feature>
<dbReference type="RefSeq" id="XP_028884467.1">
    <property type="nucleotide sequence ID" value="XM_029024064.1"/>
</dbReference>
<dbReference type="GO" id="GO:0005737">
    <property type="term" value="C:cytoplasm"/>
    <property type="evidence" value="ECO:0007669"/>
    <property type="project" value="UniProtKB-SubCell"/>
</dbReference>
<name>A0A1X0P0N6_9TRYP</name>
<evidence type="ECO:0000256" key="14">
    <source>
        <dbReference type="RuleBase" id="RU003781"/>
    </source>
</evidence>
<evidence type="ECO:0000313" key="16">
    <source>
        <dbReference type="Proteomes" id="UP000192257"/>
    </source>
</evidence>
<evidence type="ECO:0000256" key="1">
    <source>
        <dbReference type="ARBA" id="ARBA00004496"/>
    </source>
</evidence>
<accession>A0A1X0P0N6</accession>
<keyword evidence="3 13" id="KW-0963">Cytoplasm</keyword>
<evidence type="ECO:0000256" key="11">
    <source>
        <dbReference type="ARBA" id="ARBA00093255"/>
    </source>
</evidence>
<dbReference type="InterPro" id="IPR027502">
    <property type="entry name" value="ITPase"/>
</dbReference>
<keyword evidence="5 13" id="KW-0547">Nucleotide-binding</keyword>
<evidence type="ECO:0000256" key="6">
    <source>
        <dbReference type="ARBA" id="ARBA00022801"/>
    </source>
</evidence>